<dbReference type="SMART" id="SM00220">
    <property type="entry name" value="S_TKc"/>
    <property type="match status" value="1"/>
</dbReference>
<dbReference type="InterPro" id="IPR000719">
    <property type="entry name" value="Prot_kinase_dom"/>
</dbReference>
<dbReference type="GO" id="GO:0044773">
    <property type="term" value="P:mitotic DNA damage checkpoint signaling"/>
    <property type="evidence" value="ECO:0007669"/>
    <property type="project" value="TreeGrafter"/>
</dbReference>
<keyword evidence="3" id="KW-0418">Kinase</keyword>
<sequence>MLPGPSVEVRQVRPVRPAAVRDHPRPCGAFFESGAHSALLKLAGAAPLVYACGARLRRLSAISRKSGASAIDIDRLQAVEYDDGCRYRILFNEVLGSGAQGTVYRGLTENGEPVAIKVIPTWRLVLEPGCEVQKLAEIEAELETLRALGNHPNIAGLIATATINRVDQNGKVRPHYKLVVMEVVNGRELAEHVAIEGPMRESVARSIFLQILDGLAHMHKRGVIHRDLKPENMMVTGDVVDLESRVKLIDFGVAKCLHHGPLETVVGTPSIMAPEIAKAKLGSTDVVHGAFSWGHQGEASLVQTSSGPEEFSPKVDVWSTGVCLYTCLTGKLPFRTELDIIRSEYDRAALHHLSEEAKDLLANMLEKDASKRLSVEECLAHPWVPCSEEDGCTIDWDNLPEDEFEYDPLGSFP</sequence>
<organism evidence="2">
    <name type="scientific">Cladocopium goreaui</name>
    <dbReference type="NCBI Taxonomy" id="2562237"/>
    <lineage>
        <taxon>Eukaryota</taxon>
        <taxon>Sar</taxon>
        <taxon>Alveolata</taxon>
        <taxon>Dinophyceae</taxon>
        <taxon>Suessiales</taxon>
        <taxon>Symbiodiniaceae</taxon>
        <taxon>Cladocopium</taxon>
    </lineage>
</organism>
<evidence type="ECO:0000313" key="3">
    <source>
        <dbReference type="EMBL" id="CAL4801628.1"/>
    </source>
</evidence>
<dbReference type="PANTHER" id="PTHR44167:SF24">
    <property type="entry name" value="SERINE_THREONINE-PROTEIN KINASE CHK2"/>
    <property type="match status" value="1"/>
</dbReference>
<dbReference type="GO" id="GO:0005634">
    <property type="term" value="C:nucleus"/>
    <property type="evidence" value="ECO:0007669"/>
    <property type="project" value="TreeGrafter"/>
</dbReference>
<comment type="caution">
    <text evidence="2">The sequence shown here is derived from an EMBL/GenBank/DDBJ whole genome shotgun (WGS) entry which is preliminary data.</text>
</comment>
<gene>
    <name evidence="2" type="ORF">C1SCF055_LOCUS39227</name>
</gene>
<evidence type="ECO:0000313" key="2">
    <source>
        <dbReference type="EMBL" id="CAI4014316.1"/>
    </source>
</evidence>
<dbReference type="EMBL" id="CAMXCT010006290">
    <property type="protein sequence ID" value="CAI4014316.1"/>
    <property type="molecule type" value="Genomic_DNA"/>
</dbReference>
<dbReference type="GO" id="GO:0004674">
    <property type="term" value="F:protein serine/threonine kinase activity"/>
    <property type="evidence" value="ECO:0007669"/>
    <property type="project" value="TreeGrafter"/>
</dbReference>
<dbReference type="PROSITE" id="PS00108">
    <property type="entry name" value="PROTEIN_KINASE_ST"/>
    <property type="match status" value="1"/>
</dbReference>
<dbReference type="EMBL" id="CAMXCT030006290">
    <property type="protein sequence ID" value="CAL4801628.1"/>
    <property type="molecule type" value="Genomic_DNA"/>
</dbReference>
<keyword evidence="4" id="KW-1185">Reference proteome</keyword>
<name>A0A9P1DQA8_9DINO</name>
<dbReference type="GO" id="GO:0005524">
    <property type="term" value="F:ATP binding"/>
    <property type="evidence" value="ECO:0007669"/>
    <property type="project" value="InterPro"/>
</dbReference>
<reference evidence="2" key="1">
    <citation type="submission" date="2022-10" db="EMBL/GenBank/DDBJ databases">
        <authorList>
            <person name="Chen Y."/>
            <person name="Dougan E. K."/>
            <person name="Chan C."/>
            <person name="Rhodes N."/>
            <person name="Thang M."/>
        </authorList>
    </citation>
    <scope>NUCLEOTIDE SEQUENCE</scope>
</reference>
<dbReference type="Gene3D" id="1.10.510.10">
    <property type="entry name" value="Transferase(Phosphotransferase) domain 1"/>
    <property type="match status" value="1"/>
</dbReference>
<proteinExistence type="predicted"/>
<dbReference type="InterPro" id="IPR011009">
    <property type="entry name" value="Kinase-like_dom_sf"/>
</dbReference>
<reference evidence="3 4" key="2">
    <citation type="submission" date="2024-05" db="EMBL/GenBank/DDBJ databases">
        <authorList>
            <person name="Chen Y."/>
            <person name="Shah S."/>
            <person name="Dougan E. K."/>
            <person name="Thang M."/>
            <person name="Chan C."/>
        </authorList>
    </citation>
    <scope>NUCLEOTIDE SEQUENCE [LARGE SCALE GENOMIC DNA]</scope>
</reference>
<dbReference type="SUPFAM" id="SSF56112">
    <property type="entry name" value="Protein kinase-like (PK-like)"/>
    <property type="match status" value="1"/>
</dbReference>
<dbReference type="PANTHER" id="PTHR44167">
    <property type="entry name" value="OVARIAN-SPECIFIC SERINE/THREONINE-PROTEIN KINASE LOK-RELATED"/>
    <property type="match status" value="1"/>
</dbReference>
<accession>A0A9P1DQA8</accession>
<keyword evidence="3" id="KW-0808">Transferase</keyword>
<dbReference type="PROSITE" id="PS50011">
    <property type="entry name" value="PROTEIN_KINASE_DOM"/>
    <property type="match status" value="1"/>
</dbReference>
<evidence type="ECO:0000259" key="1">
    <source>
        <dbReference type="PROSITE" id="PS50011"/>
    </source>
</evidence>
<protein>
    <submittedName>
        <fullName evidence="3">Calcium/calmodulin-dependent protein kinase type 1D (CaM kinase I delta) (CaM-KI delta) (CaMKI delta) (Ca M kinase ID) (CaMKI-like protein kinase) (CKLiK) (MCKLiK)</fullName>
    </submittedName>
</protein>
<feature type="domain" description="Protein kinase" evidence="1">
    <location>
        <begin position="89"/>
        <end position="384"/>
    </location>
</feature>
<dbReference type="InterPro" id="IPR008271">
    <property type="entry name" value="Ser/Thr_kinase_AS"/>
</dbReference>
<evidence type="ECO:0000313" key="4">
    <source>
        <dbReference type="Proteomes" id="UP001152797"/>
    </source>
</evidence>
<dbReference type="GO" id="GO:0005737">
    <property type="term" value="C:cytoplasm"/>
    <property type="evidence" value="ECO:0007669"/>
    <property type="project" value="TreeGrafter"/>
</dbReference>
<dbReference type="AlphaFoldDB" id="A0A9P1DQA8"/>
<dbReference type="Proteomes" id="UP001152797">
    <property type="component" value="Unassembled WGS sequence"/>
</dbReference>
<dbReference type="OrthoDB" id="426572at2759"/>
<dbReference type="Pfam" id="PF00069">
    <property type="entry name" value="Pkinase"/>
    <property type="match status" value="2"/>
</dbReference>
<dbReference type="EMBL" id="CAMXCT020006290">
    <property type="protein sequence ID" value="CAL1167691.1"/>
    <property type="molecule type" value="Genomic_DNA"/>
</dbReference>